<dbReference type="InterPro" id="IPR004846">
    <property type="entry name" value="T2SS/T3SS_dom"/>
</dbReference>
<dbReference type="EMBL" id="CP051461">
    <property type="protein sequence ID" value="QJC58043.1"/>
    <property type="molecule type" value="Genomic_DNA"/>
</dbReference>
<protein>
    <submittedName>
        <fullName evidence="6">Type II secretion system protein D</fullName>
    </submittedName>
</protein>
<keyword evidence="2" id="KW-0472">Membrane</keyword>
<dbReference type="PANTHER" id="PTHR30332">
    <property type="entry name" value="PROBABLE GENERAL SECRETION PATHWAY PROTEIN D"/>
    <property type="match status" value="1"/>
</dbReference>
<dbReference type="Pfam" id="PF00263">
    <property type="entry name" value="Secretin"/>
    <property type="match status" value="1"/>
</dbReference>
<dbReference type="RefSeq" id="WP_168923456.1">
    <property type="nucleotide sequence ID" value="NZ_CP051461.1"/>
</dbReference>
<dbReference type="PANTHER" id="PTHR30332:SF17">
    <property type="entry name" value="TYPE IV PILIATION SYSTEM PROTEIN DR_0774-RELATED"/>
    <property type="match status" value="1"/>
</dbReference>
<evidence type="ECO:0000256" key="3">
    <source>
        <dbReference type="ARBA" id="ARBA00023237"/>
    </source>
</evidence>
<dbReference type="SMART" id="SM00965">
    <property type="entry name" value="STN"/>
    <property type="match status" value="1"/>
</dbReference>
<keyword evidence="7" id="KW-1185">Reference proteome</keyword>
<feature type="compositionally biased region" description="Polar residues" evidence="4">
    <location>
        <begin position="177"/>
        <end position="189"/>
    </location>
</feature>
<dbReference type="PRINTS" id="PR00811">
    <property type="entry name" value="BCTERIALGSPD"/>
</dbReference>
<dbReference type="Proteomes" id="UP000502041">
    <property type="component" value="Chromosome"/>
</dbReference>
<name>A0A6H2HE20_9BURK</name>
<dbReference type="Gene3D" id="3.30.1370.130">
    <property type="match status" value="1"/>
</dbReference>
<reference evidence="6 7" key="1">
    <citation type="submission" date="2020-04" db="EMBL/GenBank/DDBJ databases">
        <title>Complete genome of a Psychrophilic, Marine, Gas Vacuolate Bacterium Polaromonas vacuolata KCTC 22033T.</title>
        <authorList>
            <person name="Hwang K."/>
            <person name="Kim K.M."/>
        </authorList>
    </citation>
    <scope>NUCLEOTIDE SEQUENCE [LARGE SCALE GENOMIC DNA]</scope>
    <source>
        <strain evidence="6 7">KCTC 22033</strain>
    </source>
</reference>
<dbReference type="GO" id="GO:0009306">
    <property type="term" value="P:protein secretion"/>
    <property type="evidence" value="ECO:0007669"/>
    <property type="project" value="InterPro"/>
</dbReference>
<feature type="region of interest" description="Disordered" evidence="4">
    <location>
        <begin position="177"/>
        <end position="220"/>
    </location>
</feature>
<feature type="domain" description="Secretin/TonB short N-terminal" evidence="5">
    <location>
        <begin position="111"/>
        <end position="159"/>
    </location>
</feature>
<feature type="compositionally biased region" description="Low complexity" evidence="4">
    <location>
        <begin position="190"/>
        <end position="215"/>
    </location>
</feature>
<evidence type="ECO:0000313" key="6">
    <source>
        <dbReference type="EMBL" id="QJC58043.1"/>
    </source>
</evidence>
<dbReference type="GO" id="GO:0015627">
    <property type="term" value="C:type II protein secretion system complex"/>
    <property type="evidence" value="ECO:0007669"/>
    <property type="project" value="TreeGrafter"/>
</dbReference>
<dbReference type="InterPro" id="IPR001775">
    <property type="entry name" value="GspD/PilQ"/>
</dbReference>
<dbReference type="KEGG" id="pvac:HC248_03380"/>
<dbReference type="InterPro" id="IPR011662">
    <property type="entry name" value="Secretin/TonB_short_N"/>
</dbReference>
<organism evidence="6 7">
    <name type="scientific">Polaromonas vacuolata</name>
    <dbReference type="NCBI Taxonomy" id="37448"/>
    <lineage>
        <taxon>Bacteria</taxon>
        <taxon>Pseudomonadati</taxon>
        <taxon>Pseudomonadota</taxon>
        <taxon>Betaproteobacteria</taxon>
        <taxon>Burkholderiales</taxon>
        <taxon>Comamonadaceae</taxon>
        <taxon>Polaromonas</taxon>
    </lineage>
</organism>
<evidence type="ECO:0000256" key="4">
    <source>
        <dbReference type="SAM" id="MobiDB-lite"/>
    </source>
</evidence>
<evidence type="ECO:0000259" key="5">
    <source>
        <dbReference type="SMART" id="SM00965"/>
    </source>
</evidence>
<keyword evidence="1" id="KW-0813">Transport</keyword>
<dbReference type="InterPro" id="IPR050810">
    <property type="entry name" value="Bact_Secretion_Sys_Channel"/>
</dbReference>
<gene>
    <name evidence="6" type="primary">outD</name>
    <name evidence="6" type="ORF">HC248_03380</name>
</gene>
<keyword evidence="3" id="KW-0998">Cell outer membrane</keyword>
<dbReference type="GO" id="GO:0009297">
    <property type="term" value="P:pilus assembly"/>
    <property type="evidence" value="ECO:0007669"/>
    <property type="project" value="InterPro"/>
</dbReference>
<dbReference type="InterPro" id="IPR011514">
    <property type="entry name" value="Secretin_N_2"/>
</dbReference>
<evidence type="ECO:0000313" key="7">
    <source>
        <dbReference type="Proteomes" id="UP000502041"/>
    </source>
</evidence>
<proteinExistence type="predicted"/>
<evidence type="ECO:0000256" key="2">
    <source>
        <dbReference type="ARBA" id="ARBA00023136"/>
    </source>
</evidence>
<dbReference type="GO" id="GO:0019867">
    <property type="term" value="C:outer membrane"/>
    <property type="evidence" value="ECO:0007669"/>
    <property type="project" value="InterPro"/>
</dbReference>
<dbReference type="AlphaFoldDB" id="A0A6H2HE20"/>
<accession>A0A6H2HE20</accession>
<dbReference type="Pfam" id="PF07655">
    <property type="entry name" value="Secretin_N_2"/>
    <property type="match status" value="1"/>
</dbReference>
<sequence length="617" mass="64397">MISQIPILPPSPVLPRLPQRFVLSSVCALTLLGLLSACSVNRPLRTPDVGAVIRAEIKPEAPAPVTELASAEAAALASGRSVPPPELKIDLLVNNAPVRDVFLALVSDTRYSMLLHPDVAGTLSVALRNVTLVEALESIRDVYGYDFRIDGQRITIYAPTLQTRIFTVNYPISQRTGSSELRVSSGTTLAPNNGVGSSGASGQSIASSGANSNQGEGSRVVTASKTDLWSELANAARSLIGPGEGRNVVTSPQAGIMAVRAMPSELREVEKFLKAAQISVQRQVMLEAKIVEVELRDGFQGGIDWSILRNRSNSFAAGTISGNTSSASSRNALVSGVQPGLPGFSGGPSALAGPLSLPAAGAGLFGLAFAGGGFQAVLGFLETQGDVQILSSPRIATLNNQKAVLKVGNEDFFVTNVSSTSTPIVGAAGTVGNSQPAVTLTPFFSGISLDVTPQIDSGNSIMLHVHPSVTTVTEKNRQIDLGNGGSYNLPLASSSVNETDTMVKIIDGNIVAIGGLMQIQSSRQSSGLPGSGDNTLLANLFGNRVNSGRKKEVVVLIKPTIIRTAEDWESQTRRASTALDEMDTVRARVIRIDGSFAASRPKVPAPTTPTPVPALVK</sequence>
<evidence type="ECO:0000256" key="1">
    <source>
        <dbReference type="ARBA" id="ARBA00022448"/>
    </source>
</evidence>